<dbReference type="AlphaFoldDB" id="A0A934WRV2"/>
<evidence type="ECO:0000256" key="1">
    <source>
        <dbReference type="ARBA" id="ARBA00022603"/>
    </source>
</evidence>
<keyword evidence="3 5" id="KW-0949">S-adenosyl-L-methionine</keyword>
<dbReference type="GO" id="GO:0009307">
    <property type="term" value="P:DNA restriction-modification system"/>
    <property type="evidence" value="ECO:0007669"/>
    <property type="project" value="UniProtKB-KW"/>
</dbReference>
<keyword evidence="4" id="KW-0680">Restriction system</keyword>
<comment type="similarity">
    <text evidence="5 6">Belongs to the class I-like SAM-binding methyltransferase superfamily. C5-methyltransferase family.</text>
</comment>
<proteinExistence type="inferred from homology"/>
<dbReference type="Proteomes" id="UP000633365">
    <property type="component" value="Unassembled WGS sequence"/>
</dbReference>
<reference evidence="8" key="1">
    <citation type="submission" date="2021-01" db="EMBL/GenBank/DDBJ databases">
        <title>Genome public.</title>
        <authorList>
            <person name="Liu C."/>
            <person name="Sun Q."/>
        </authorList>
    </citation>
    <scope>NUCLEOTIDE SEQUENCE</scope>
    <source>
        <strain evidence="8">M6</strain>
    </source>
</reference>
<name>A0A934WRV2_9FIRM</name>
<dbReference type="InterPro" id="IPR018117">
    <property type="entry name" value="C5_DNA_meth_AS"/>
</dbReference>
<organism evidence="8 9">
    <name type="scientific">Ruminococcus difficilis</name>
    <dbReference type="NCBI Taxonomy" id="2763069"/>
    <lineage>
        <taxon>Bacteria</taxon>
        <taxon>Bacillati</taxon>
        <taxon>Bacillota</taxon>
        <taxon>Clostridia</taxon>
        <taxon>Eubacteriales</taxon>
        <taxon>Oscillospiraceae</taxon>
        <taxon>Ruminococcus</taxon>
    </lineage>
</organism>
<keyword evidence="1 5" id="KW-0489">Methyltransferase</keyword>
<feature type="active site" evidence="5">
    <location>
        <position position="74"/>
    </location>
</feature>
<dbReference type="EMBL" id="JAEQMG010000083">
    <property type="protein sequence ID" value="MBK6088774.1"/>
    <property type="molecule type" value="Genomic_DNA"/>
</dbReference>
<comment type="catalytic activity">
    <reaction evidence="7">
        <text>a 2'-deoxycytidine in DNA + S-adenosyl-L-methionine = a 5-methyl-2'-deoxycytidine in DNA + S-adenosyl-L-homocysteine + H(+)</text>
        <dbReference type="Rhea" id="RHEA:13681"/>
        <dbReference type="Rhea" id="RHEA-COMP:11369"/>
        <dbReference type="Rhea" id="RHEA-COMP:11370"/>
        <dbReference type="ChEBI" id="CHEBI:15378"/>
        <dbReference type="ChEBI" id="CHEBI:57856"/>
        <dbReference type="ChEBI" id="CHEBI:59789"/>
        <dbReference type="ChEBI" id="CHEBI:85452"/>
        <dbReference type="ChEBI" id="CHEBI:85454"/>
        <dbReference type="EC" id="2.1.1.37"/>
    </reaction>
</comment>
<evidence type="ECO:0000256" key="4">
    <source>
        <dbReference type="ARBA" id="ARBA00022747"/>
    </source>
</evidence>
<dbReference type="NCBIfam" id="TIGR00675">
    <property type="entry name" value="dcm"/>
    <property type="match status" value="1"/>
</dbReference>
<evidence type="ECO:0000313" key="9">
    <source>
        <dbReference type="Proteomes" id="UP000633365"/>
    </source>
</evidence>
<dbReference type="PRINTS" id="PR00105">
    <property type="entry name" value="C5METTRFRASE"/>
</dbReference>
<accession>A0A934WRV2</accession>
<evidence type="ECO:0000256" key="5">
    <source>
        <dbReference type="PROSITE-ProRule" id="PRU01016"/>
    </source>
</evidence>
<dbReference type="GO" id="GO:0003886">
    <property type="term" value="F:DNA (cytosine-5-)-methyltransferase activity"/>
    <property type="evidence" value="ECO:0007669"/>
    <property type="project" value="UniProtKB-EC"/>
</dbReference>
<dbReference type="InterPro" id="IPR001525">
    <property type="entry name" value="C5_MeTfrase"/>
</dbReference>
<evidence type="ECO:0000256" key="2">
    <source>
        <dbReference type="ARBA" id="ARBA00022679"/>
    </source>
</evidence>
<dbReference type="GO" id="GO:0032259">
    <property type="term" value="P:methylation"/>
    <property type="evidence" value="ECO:0007669"/>
    <property type="project" value="UniProtKB-KW"/>
</dbReference>
<dbReference type="EC" id="2.1.1.37" evidence="7"/>
<comment type="caution">
    <text evidence="8">The sequence shown here is derived from an EMBL/GenBank/DDBJ whole genome shotgun (WGS) entry which is preliminary data.</text>
</comment>
<sequence>MEKTVGSLFSGIGGIDLAFNQAGYSISWAIENDAACCKTYRHNFHNCNLVESDIRDIDPEKLVKVEVLAAGFPCQSFSIAGKQRGFNDHRGNLFFEIGRFAKALNPAVIFLENVSNLIDHDSGKTFNTIHNKLVELGYFIRYRVLRASEYGNTPQIRDRIYIIAFKDINKCEKFIFPDPVLLTKNANHYIARHERKPRVYYLNETDTLYKTAKGIVTRHDCVYRVYHESVKPIRNQMCPTLTASMGNRNNQCPLVRDDYGIRKLTLRECLDFQGFPKDYYFPNTISINDAYKQIGNSVCVSIVRQIASQINQV</sequence>
<evidence type="ECO:0000256" key="3">
    <source>
        <dbReference type="ARBA" id="ARBA00022691"/>
    </source>
</evidence>
<dbReference type="Pfam" id="PF00145">
    <property type="entry name" value="DNA_methylase"/>
    <property type="match status" value="1"/>
</dbReference>
<dbReference type="PANTHER" id="PTHR46098:SF1">
    <property type="entry name" value="TRNA (CYTOSINE(38)-C(5))-METHYLTRANSFERASE"/>
    <property type="match status" value="1"/>
</dbReference>
<protein>
    <recommendedName>
        <fullName evidence="7">Cytosine-specific methyltransferase</fullName>
        <ecNumber evidence="7">2.1.1.37</ecNumber>
    </recommendedName>
</protein>
<evidence type="ECO:0000256" key="7">
    <source>
        <dbReference type="RuleBase" id="RU000417"/>
    </source>
</evidence>
<dbReference type="InterPro" id="IPR029063">
    <property type="entry name" value="SAM-dependent_MTases_sf"/>
</dbReference>
<dbReference type="InterPro" id="IPR050750">
    <property type="entry name" value="C5-MTase"/>
</dbReference>
<dbReference type="PANTHER" id="PTHR46098">
    <property type="entry name" value="TRNA (CYTOSINE(38)-C(5))-METHYLTRANSFERASE"/>
    <property type="match status" value="1"/>
</dbReference>
<dbReference type="Gene3D" id="3.90.120.10">
    <property type="entry name" value="DNA Methylase, subunit A, domain 2"/>
    <property type="match status" value="1"/>
</dbReference>
<dbReference type="RefSeq" id="WP_201427618.1">
    <property type="nucleotide sequence ID" value="NZ_JAEQMG010000083.1"/>
</dbReference>
<dbReference type="Gene3D" id="3.40.50.150">
    <property type="entry name" value="Vaccinia Virus protein VP39"/>
    <property type="match status" value="1"/>
</dbReference>
<keyword evidence="9" id="KW-1185">Reference proteome</keyword>
<dbReference type="SUPFAM" id="SSF53335">
    <property type="entry name" value="S-adenosyl-L-methionine-dependent methyltransferases"/>
    <property type="match status" value="1"/>
</dbReference>
<gene>
    <name evidence="8" type="primary">dcm</name>
    <name evidence="8" type="ORF">JKK62_08950</name>
</gene>
<evidence type="ECO:0000256" key="6">
    <source>
        <dbReference type="RuleBase" id="RU000416"/>
    </source>
</evidence>
<evidence type="ECO:0000313" key="8">
    <source>
        <dbReference type="EMBL" id="MBK6088774.1"/>
    </source>
</evidence>
<dbReference type="PROSITE" id="PS00094">
    <property type="entry name" value="C5_MTASE_1"/>
    <property type="match status" value="1"/>
</dbReference>
<dbReference type="PROSITE" id="PS51679">
    <property type="entry name" value="SAM_MT_C5"/>
    <property type="match status" value="1"/>
</dbReference>
<keyword evidence="2 5" id="KW-0808">Transferase</keyword>
<dbReference type="CDD" id="cd00315">
    <property type="entry name" value="Cyt_C5_DNA_methylase"/>
    <property type="match status" value="1"/>
</dbReference>